<protein>
    <recommendedName>
        <fullName evidence="4">Type 4 fimbrial biogenesis protein PilX N-terminal domain-containing protein</fullName>
    </recommendedName>
</protein>
<dbReference type="InterPro" id="IPR055712">
    <property type="entry name" value="DUF7288"/>
</dbReference>
<dbReference type="Pfam" id="PF23959">
    <property type="entry name" value="DUF7288"/>
    <property type="match status" value="1"/>
</dbReference>
<keyword evidence="1" id="KW-1133">Transmembrane helix</keyword>
<proteinExistence type="predicted"/>
<keyword evidence="3" id="KW-1185">Reference proteome</keyword>
<keyword evidence="1" id="KW-0472">Membrane</keyword>
<dbReference type="Proteomes" id="UP001168338">
    <property type="component" value="Unassembled WGS sequence"/>
</dbReference>
<keyword evidence="1" id="KW-0812">Transmembrane</keyword>
<sequence>MVNDSGQLYSMEGVAAGLIMIVTAYFVLNTTSIYTPGDAHIIDMQLEQLANDALAMMDTPAADGDDSALKTFVASNDSSGFRDEFLDYCGLRAGGTDTGLCMNATVAYRSGETVGSYVLNVSGVETGMEPSVRVSRLVQLDGTTGAAGMDNRKQVALVEVRIWRG</sequence>
<organism evidence="2 3">
    <name type="scientific">Methanoculleus frigidifontis</name>
    <dbReference type="NCBI Taxonomy" id="2584085"/>
    <lineage>
        <taxon>Archaea</taxon>
        <taxon>Methanobacteriati</taxon>
        <taxon>Methanobacteriota</taxon>
        <taxon>Stenosarchaea group</taxon>
        <taxon>Methanomicrobia</taxon>
        <taxon>Methanomicrobiales</taxon>
        <taxon>Methanomicrobiaceae</taxon>
        <taxon>Methanoculleus</taxon>
    </lineage>
</organism>
<evidence type="ECO:0000256" key="1">
    <source>
        <dbReference type="SAM" id="Phobius"/>
    </source>
</evidence>
<reference evidence="2" key="1">
    <citation type="submission" date="2019-05" db="EMBL/GenBank/DDBJ databases">
        <title>Methanoculleus sp. FWC-SCC1, a methanogenic archaeon isolated from deep marine cold seep.</title>
        <authorList>
            <person name="Chen Y.-W."/>
            <person name="Chen S.-C."/>
            <person name="Teng N.-H."/>
            <person name="Lai M.-C."/>
        </authorList>
    </citation>
    <scope>NUCLEOTIDE SEQUENCE</scope>
    <source>
        <strain evidence="2">FWC-SCC1</strain>
    </source>
</reference>
<evidence type="ECO:0008006" key="4">
    <source>
        <dbReference type="Google" id="ProtNLM"/>
    </source>
</evidence>
<dbReference type="RefSeq" id="WP_301665126.1">
    <property type="nucleotide sequence ID" value="NZ_VCYH01000011.1"/>
</dbReference>
<gene>
    <name evidence="2" type="ORF">FGU65_13725</name>
</gene>
<name>A0ABT8MDA3_9EURY</name>
<feature type="transmembrane region" description="Helical" evidence="1">
    <location>
        <begin position="6"/>
        <end position="28"/>
    </location>
</feature>
<accession>A0ABT8MDA3</accession>
<evidence type="ECO:0000313" key="3">
    <source>
        <dbReference type="Proteomes" id="UP001168338"/>
    </source>
</evidence>
<comment type="caution">
    <text evidence="2">The sequence shown here is derived from an EMBL/GenBank/DDBJ whole genome shotgun (WGS) entry which is preliminary data.</text>
</comment>
<evidence type="ECO:0000313" key="2">
    <source>
        <dbReference type="EMBL" id="MDN7025929.1"/>
    </source>
</evidence>
<dbReference type="EMBL" id="VCYH01000011">
    <property type="protein sequence ID" value="MDN7025929.1"/>
    <property type="molecule type" value="Genomic_DNA"/>
</dbReference>